<dbReference type="GO" id="GO:0008959">
    <property type="term" value="F:phosphate acetyltransferase activity"/>
    <property type="evidence" value="ECO:0007669"/>
    <property type="project" value="UniProtKB-EC"/>
</dbReference>
<keyword evidence="6 10" id="KW-0808">Transferase</keyword>
<gene>
    <name evidence="10" type="primary">pta</name>
    <name evidence="10" type="ORF">DB313_03075</name>
</gene>
<dbReference type="SUPFAM" id="SSF53659">
    <property type="entry name" value="Isocitrate/Isopropylmalate dehydrogenase-like"/>
    <property type="match status" value="1"/>
</dbReference>
<keyword evidence="7" id="KW-0012">Acyltransferase</keyword>
<reference evidence="10 11" key="1">
    <citation type="journal article" date="2018" name="Infect. Genet. Evol.">
        <title>Genome-wide analysis of Borrelia turcica and 'Candidatus Borrelia tachyglossi' shows relapsing fever-like genomes with unique genomic links to Lyme disease Borrelia.</title>
        <authorList>
            <person name="Gofton A.W."/>
            <person name="Margos G."/>
            <person name="Fingerle V."/>
            <person name="Hepner S."/>
            <person name="Loh S.M."/>
            <person name="Ryan U."/>
            <person name="Irwin P."/>
            <person name="Oskam C.L."/>
        </authorList>
    </citation>
    <scope>NUCLEOTIDE SEQUENCE [LARGE SCALE GENOMIC DNA]</scope>
    <source>
        <strain evidence="10 11">IST7</strain>
    </source>
</reference>
<dbReference type="InterPro" id="IPR012147">
    <property type="entry name" value="P_Ac_Bu_trans"/>
</dbReference>
<dbReference type="OrthoDB" id="9805787at2"/>
<dbReference type="Pfam" id="PF01515">
    <property type="entry name" value="PTA_PTB"/>
    <property type="match status" value="1"/>
</dbReference>
<keyword evidence="11" id="KW-1185">Reference proteome</keyword>
<dbReference type="RefSeq" id="WP_120104369.1">
    <property type="nucleotide sequence ID" value="NZ_CP028884.1"/>
</dbReference>
<feature type="domain" description="Phosphate acetyl/butaryl transferase" evidence="9">
    <location>
        <begin position="20"/>
        <end position="345"/>
    </location>
</feature>
<evidence type="ECO:0000313" key="10">
    <source>
        <dbReference type="EMBL" id="AYE36448.1"/>
    </source>
</evidence>
<evidence type="ECO:0000256" key="2">
    <source>
        <dbReference type="ARBA" id="ARBA00004989"/>
    </source>
</evidence>
<protein>
    <recommendedName>
        <fullName evidence="5">Phosphate acetyltransferase</fullName>
        <ecNumber evidence="4">2.3.1.8</ecNumber>
    </recommendedName>
    <alternativeName>
        <fullName evidence="8">Phosphotransacetylase</fullName>
    </alternativeName>
</protein>
<evidence type="ECO:0000256" key="3">
    <source>
        <dbReference type="ARBA" id="ARBA00005656"/>
    </source>
</evidence>
<dbReference type="InterPro" id="IPR042113">
    <property type="entry name" value="P_AcTrfase_dom1"/>
</dbReference>
<evidence type="ECO:0000313" key="11">
    <source>
        <dbReference type="Proteomes" id="UP000275571"/>
    </source>
</evidence>
<evidence type="ECO:0000256" key="8">
    <source>
        <dbReference type="ARBA" id="ARBA00031108"/>
    </source>
</evidence>
<dbReference type="Gene3D" id="3.40.50.10950">
    <property type="match status" value="1"/>
</dbReference>
<dbReference type="InterPro" id="IPR050500">
    <property type="entry name" value="Phos_Acetyltrans/Butyryltrans"/>
</dbReference>
<dbReference type="Proteomes" id="UP000275571">
    <property type="component" value="Chromosome"/>
</dbReference>
<dbReference type="PANTHER" id="PTHR43356:SF3">
    <property type="entry name" value="PHOSPHATE ACETYLTRANSFERASE"/>
    <property type="match status" value="1"/>
</dbReference>
<sequence>MSSFNFKDYVFGRARESVVKNGNKASIVFPESSDVRILKATIEILRERLAGFVVLIGQRDKILKNLKELVGFEDHFLEMIRIIDPNSFEGLNRYLDEYFKLRQNKGLALSKARVEILDEIVFSMMMVRLGDVKTCVCGSLSSSSRVLRSALTVLPKFKKTKLISSFMLMDTGDNCNMNKTCFGHKGILLFADCAVVINPNCVELAEIAIQSANSFKNIFDVEPKVALLSFSTKGSAYSMEVEKVQCALEIVKNRCKDLLIDGEFQLDAALIKNIADKKCGDSLVAGTANILIFPSLESGNIGYKLVERLAFAKAYGPFLQGFEMYVSDLSRGCSVDDIVLASALMISS</sequence>
<dbReference type="InterPro" id="IPR042112">
    <property type="entry name" value="P_AcTrfase_dom2"/>
</dbReference>
<evidence type="ECO:0000256" key="6">
    <source>
        <dbReference type="ARBA" id="ARBA00022679"/>
    </source>
</evidence>
<dbReference type="InterPro" id="IPR004614">
    <property type="entry name" value="P_AcTrfase"/>
</dbReference>
<accession>A0A386PME2</accession>
<dbReference type="EMBL" id="CP028884">
    <property type="protein sequence ID" value="AYE36448.1"/>
    <property type="molecule type" value="Genomic_DNA"/>
</dbReference>
<proteinExistence type="inferred from homology"/>
<evidence type="ECO:0000256" key="5">
    <source>
        <dbReference type="ARBA" id="ARBA00021528"/>
    </source>
</evidence>
<comment type="similarity">
    <text evidence="3">Belongs to the phosphate acetyltransferase and butyryltransferase family.</text>
</comment>
<dbReference type="InterPro" id="IPR002505">
    <property type="entry name" value="PTA_PTB"/>
</dbReference>
<dbReference type="PANTHER" id="PTHR43356">
    <property type="entry name" value="PHOSPHATE ACETYLTRANSFERASE"/>
    <property type="match status" value="1"/>
</dbReference>
<evidence type="ECO:0000259" key="9">
    <source>
        <dbReference type="Pfam" id="PF01515"/>
    </source>
</evidence>
<comment type="catalytic activity">
    <reaction evidence="1">
        <text>acetyl-CoA + phosphate = acetyl phosphate + CoA</text>
        <dbReference type="Rhea" id="RHEA:19521"/>
        <dbReference type="ChEBI" id="CHEBI:22191"/>
        <dbReference type="ChEBI" id="CHEBI:43474"/>
        <dbReference type="ChEBI" id="CHEBI:57287"/>
        <dbReference type="ChEBI" id="CHEBI:57288"/>
        <dbReference type="EC" id="2.3.1.8"/>
    </reaction>
</comment>
<dbReference type="EC" id="2.3.1.8" evidence="4"/>
<evidence type="ECO:0000256" key="1">
    <source>
        <dbReference type="ARBA" id="ARBA00000705"/>
    </source>
</evidence>
<organism evidence="10 11">
    <name type="scientific">Borrelia turcica IST7</name>
    <dbReference type="NCBI Taxonomy" id="1104446"/>
    <lineage>
        <taxon>Bacteria</taxon>
        <taxon>Pseudomonadati</taxon>
        <taxon>Spirochaetota</taxon>
        <taxon>Spirochaetia</taxon>
        <taxon>Spirochaetales</taxon>
        <taxon>Borreliaceae</taxon>
        <taxon>Borrelia</taxon>
    </lineage>
</organism>
<dbReference type="NCBIfam" id="NF007233">
    <property type="entry name" value="PRK09653.1"/>
    <property type="match status" value="1"/>
</dbReference>
<dbReference type="Gene3D" id="3.40.50.10750">
    <property type="entry name" value="Isocitrate/Isopropylmalate dehydrogenase-like"/>
    <property type="match status" value="1"/>
</dbReference>
<evidence type="ECO:0000256" key="4">
    <source>
        <dbReference type="ARBA" id="ARBA00012707"/>
    </source>
</evidence>
<dbReference type="KEGG" id="btur:DB313_03075"/>
<comment type="pathway">
    <text evidence="2">Metabolic intermediate biosynthesis; acetyl-CoA biosynthesis; acetyl-CoA from acetate: step 2/2.</text>
</comment>
<evidence type="ECO:0000256" key="7">
    <source>
        <dbReference type="ARBA" id="ARBA00023315"/>
    </source>
</evidence>
<name>A0A386PME2_9SPIR</name>
<dbReference type="NCBIfam" id="TIGR00651">
    <property type="entry name" value="pta"/>
    <property type="match status" value="1"/>
</dbReference>
<dbReference type="PIRSF" id="PIRSF000428">
    <property type="entry name" value="P_Ac_trans"/>
    <property type="match status" value="1"/>
</dbReference>
<dbReference type="AlphaFoldDB" id="A0A386PME2"/>